<protein>
    <recommendedName>
        <fullName evidence="10">Cytochrome P450</fullName>
    </recommendedName>
</protein>
<proteinExistence type="inferred from homology"/>
<dbReference type="GO" id="GO:0016020">
    <property type="term" value="C:membrane"/>
    <property type="evidence" value="ECO:0007669"/>
    <property type="project" value="UniProtKB-SubCell"/>
</dbReference>
<dbReference type="SUPFAM" id="SSF48264">
    <property type="entry name" value="Cytochrome P450"/>
    <property type="match status" value="1"/>
</dbReference>
<dbReference type="Gene3D" id="1.10.630.10">
    <property type="entry name" value="Cytochrome P450"/>
    <property type="match status" value="2"/>
</dbReference>
<feature type="transmembrane region" description="Helical" evidence="7">
    <location>
        <begin position="13"/>
        <end position="31"/>
    </location>
</feature>
<comment type="caution">
    <text evidence="8">The sequence shown here is derived from an EMBL/GenBank/DDBJ whole genome shotgun (WGS) entry which is preliminary data.</text>
</comment>
<dbReference type="GO" id="GO:0016125">
    <property type="term" value="P:sterol metabolic process"/>
    <property type="evidence" value="ECO:0007669"/>
    <property type="project" value="TreeGrafter"/>
</dbReference>
<keyword evidence="9" id="KW-1185">Reference proteome</keyword>
<evidence type="ECO:0000256" key="6">
    <source>
        <dbReference type="RuleBase" id="RU000461"/>
    </source>
</evidence>
<comment type="similarity">
    <text evidence="6">Belongs to the cytochrome P450 family.</text>
</comment>
<dbReference type="PRINTS" id="PR00385">
    <property type="entry name" value="P450"/>
</dbReference>
<evidence type="ECO:0000313" key="8">
    <source>
        <dbReference type="EMBL" id="KAF5936464.1"/>
    </source>
</evidence>
<keyword evidence="6" id="KW-0349">Heme</keyword>
<evidence type="ECO:0000256" key="1">
    <source>
        <dbReference type="ARBA" id="ARBA00004167"/>
    </source>
</evidence>
<name>A0A7J7GAQ1_CAMSI</name>
<sequence>MDLFVFTSTLSPTLLYTSLCLVIFTILFLFFTTKSSSKNSTPPPKLPPGKTGWPIIGETLDLLLIGRKGHPENFLHDRMQRHCPDIFRTSLFGDSKMTFFCGPTAHKFLFTNENKLVGAWWPKSFNKIFLSEGTSALNSLATSSASVQVEESKRVRNLISGFLKRDAIQKYIPVMDAVAKHHIENEWAPKGDNVVVIDMAKKFTFELACQLLLNVTDSKQVAKFDDRFRNVIAGMMSVPIDFPGTSFNRAIKDANLIRKELLTLIKERKMAVQQKNKDSIIIRDLLSHLLVTPDEDGKLMNDVEIADKIVGQLIAGYDTASTTITFILKYLAENPHFYDEVFKANVTCWSVHSTHKNPAFFPNPEKFDPTRFEGDGPLPFTFVPFGGGPRMCPGKEYARLVILVFMHNLVTRFKWSKLIPNDKIIFKPVPFPEGGLPICLHPHKN</sequence>
<evidence type="ECO:0008006" key="10">
    <source>
        <dbReference type="Google" id="ProtNLM"/>
    </source>
</evidence>
<reference evidence="8 9" key="2">
    <citation type="submission" date="2020-07" db="EMBL/GenBank/DDBJ databases">
        <title>Genome assembly of wild tea tree DASZ reveals pedigree and selection history of tea varieties.</title>
        <authorList>
            <person name="Zhang W."/>
        </authorList>
    </citation>
    <scope>NUCLEOTIDE SEQUENCE [LARGE SCALE GENOMIC DNA]</scope>
    <source>
        <strain evidence="9">cv. G240</strain>
        <tissue evidence="8">Leaf</tissue>
    </source>
</reference>
<dbReference type="PANTHER" id="PTHR24286:SF53">
    <property type="entry name" value="BETA-AMYRIN 28-OXIDASE-LIKE"/>
    <property type="match status" value="1"/>
</dbReference>
<dbReference type="PANTHER" id="PTHR24286">
    <property type="entry name" value="CYTOCHROME P450 26"/>
    <property type="match status" value="1"/>
</dbReference>
<dbReference type="Pfam" id="PF00067">
    <property type="entry name" value="p450"/>
    <property type="match status" value="2"/>
</dbReference>
<evidence type="ECO:0000256" key="3">
    <source>
        <dbReference type="ARBA" id="ARBA00022723"/>
    </source>
</evidence>
<dbReference type="GO" id="GO:0005506">
    <property type="term" value="F:iron ion binding"/>
    <property type="evidence" value="ECO:0007669"/>
    <property type="project" value="InterPro"/>
</dbReference>
<keyword evidence="4 7" id="KW-1133">Transmembrane helix</keyword>
<evidence type="ECO:0000256" key="5">
    <source>
        <dbReference type="ARBA" id="ARBA00023004"/>
    </source>
</evidence>
<evidence type="ECO:0000256" key="2">
    <source>
        <dbReference type="ARBA" id="ARBA00022692"/>
    </source>
</evidence>
<keyword evidence="2 7" id="KW-0812">Transmembrane</keyword>
<dbReference type="GO" id="GO:0020037">
    <property type="term" value="F:heme binding"/>
    <property type="evidence" value="ECO:0007669"/>
    <property type="project" value="InterPro"/>
</dbReference>
<evidence type="ECO:0000256" key="4">
    <source>
        <dbReference type="ARBA" id="ARBA00022989"/>
    </source>
</evidence>
<dbReference type="GO" id="GO:0004497">
    <property type="term" value="F:monooxygenase activity"/>
    <property type="evidence" value="ECO:0007669"/>
    <property type="project" value="UniProtKB-KW"/>
</dbReference>
<dbReference type="PROSITE" id="PS00086">
    <property type="entry name" value="CYTOCHROME_P450"/>
    <property type="match status" value="1"/>
</dbReference>
<dbReference type="InterPro" id="IPR036396">
    <property type="entry name" value="Cyt_P450_sf"/>
</dbReference>
<keyword evidence="6" id="KW-0503">Monooxygenase</keyword>
<dbReference type="InterPro" id="IPR001128">
    <property type="entry name" value="Cyt_P450"/>
</dbReference>
<organism evidence="8 9">
    <name type="scientific">Camellia sinensis</name>
    <name type="common">Tea plant</name>
    <name type="synonym">Thea sinensis</name>
    <dbReference type="NCBI Taxonomy" id="4442"/>
    <lineage>
        <taxon>Eukaryota</taxon>
        <taxon>Viridiplantae</taxon>
        <taxon>Streptophyta</taxon>
        <taxon>Embryophyta</taxon>
        <taxon>Tracheophyta</taxon>
        <taxon>Spermatophyta</taxon>
        <taxon>Magnoliopsida</taxon>
        <taxon>eudicotyledons</taxon>
        <taxon>Gunneridae</taxon>
        <taxon>Pentapetalae</taxon>
        <taxon>asterids</taxon>
        <taxon>Ericales</taxon>
        <taxon>Theaceae</taxon>
        <taxon>Camellia</taxon>
    </lineage>
</organism>
<dbReference type="Proteomes" id="UP000593564">
    <property type="component" value="Unassembled WGS sequence"/>
</dbReference>
<evidence type="ECO:0000256" key="7">
    <source>
        <dbReference type="SAM" id="Phobius"/>
    </source>
</evidence>
<accession>A0A7J7GAQ1</accession>
<evidence type="ECO:0000313" key="9">
    <source>
        <dbReference type="Proteomes" id="UP000593564"/>
    </source>
</evidence>
<dbReference type="AlphaFoldDB" id="A0A7J7GAQ1"/>
<keyword evidence="3 6" id="KW-0479">Metal-binding</keyword>
<keyword evidence="6" id="KW-0560">Oxidoreductase</keyword>
<reference evidence="9" key="1">
    <citation type="journal article" date="2020" name="Nat. Commun.">
        <title>Genome assembly of wild tea tree DASZ reveals pedigree and selection history of tea varieties.</title>
        <authorList>
            <person name="Zhang W."/>
            <person name="Zhang Y."/>
            <person name="Qiu H."/>
            <person name="Guo Y."/>
            <person name="Wan H."/>
            <person name="Zhang X."/>
            <person name="Scossa F."/>
            <person name="Alseekh S."/>
            <person name="Zhang Q."/>
            <person name="Wang P."/>
            <person name="Xu L."/>
            <person name="Schmidt M.H."/>
            <person name="Jia X."/>
            <person name="Li D."/>
            <person name="Zhu A."/>
            <person name="Guo F."/>
            <person name="Chen W."/>
            <person name="Ni D."/>
            <person name="Usadel B."/>
            <person name="Fernie A.R."/>
            <person name="Wen W."/>
        </authorList>
    </citation>
    <scope>NUCLEOTIDE SEQUENCE [LARGE SCALE GENOMIC DNA]</scope>
    <source>
        <strain evidence="9">cv. G240</strain>
    </source>
</reference>
<keyword evidence="7" id="KW-0472">Membrane</keyword>
<dbReference type="InterPro" id="IPR017972">
    <property type="entry name" value="Cyt_P450_CS"/>
</dbReference>
<keyword evidence="5 6" id="KW-0408">Iron</keyword>
<dbReference type="EMBL" id="JACBKZ010000013">
    <property type="protein sequence ID" value="KAF5936464.1"/>
    <property type="molecule type" value="Genomic_DNA"/>
</dbReference>
<comment type="subcellular location">
    <subcellularLocation>
        <location evidence="1">Membrane</location>
        <topology evidence="1">Single-pass membrane protein</topology>
    </subcellularLocation>
</comment>
<dbReference type="GO" id="GO:0016705">
    <property type="term" value="F:oxidoreductase activity, acting on paired donors, with incorporation or reduction of molecular oxygen"/>
    <property type="evidence" value="ECO:0007669"/>
    <property type="project" value="InterPro"/>
</dbReference>
<gene>
    <name evidence="8" type="ORF">HYC85_027593</name>
</gene>